<organism evidence="2 3">
    <name type="scientific">Apiotrichum porosum</name>
    <dbReference type="NCBI Taxonomy" id="105984"/>
    <lineage>
        <taxon>Eukaryota</taxon>
        <taxon>Fungi</taxon>
        <taxon>Dikarya</taxon>
        <taxon>Basidiomycota</taxon>
        <taxon>Agaricomycotina</taxon>
        <taxon>Tremellomycetes</taxon>
        <taxon>Trichosporonales</taxon>
        <taxon>Trichosporonaceae</taxon>
        <taxon>Apiotrichum</taxon>
    </lineage>
</organism>
<dbReference type="Gene3D" id="3.40.30.10">
    <property type="entry name" value="Glutaredoxin"/>
    <property type="match status" value="1"/>
</dbReference>
<dbReference type="RefSeq" id="XP_028477005.1">
    <property type="nucleotide sequence ID" value="XM_028623112.1"/>
</dbReference>
<proteinExistence type="predicted"/>
<sequence length="297" mass="31731">MSKGTLYVFGGSVWVHVPEIAVSELGYKPGEIEQQQVNLAEGANFDPNGFLKINHKATLPTLVIGEHHYTDSVPVVEKLIELAPTPPAVKADHELRKLIATVHNEANDPNTLFVLPIDDADREAKAAGLVGGFLGGRQVALDKYAPSAPEQFKAFLEEKQKANGQILAVIQGKADVSYATPGYKLTLQAATNAGIYAAAAAQWKASGHVIRAEITPILKKAPGKFLGGADSPGEADFHVITWLARIITDAGIPPNSPSSAAFPVLAKRTGGAEIDPVVAAYWDTWIKRDSFIQNNVN</sequence>
<dbReference type="GeneID" id="39592311"/>
<evidence type="ECO:0000313" key="3">
    <source>
        <dbReference type="Proteomes" id="UP000279236"/>
    </source>
</evidence>
<name>A0A427XVB4_9TREE</name>
<reference evidence="2 3" key="1">
    <citation type="submission" date="2018-11" db="EMBL/GenBank/DDBJ databases">
        <title>Genome sequence of Apiotrichum porosum DSM 27194.</title>
        <authorList>
            <person name="Aliyu H."/>
            <person name="Gorte O."/>
            <person name="Ochsenreither K."/>
        </authorList>
    </citation>
    <scope>NUCLEOTIDE SEQUENCE [LARGE SCALE GENOMIC DNA]</scope>
    <source>
        <strain evidence="2 3">DSM 27194</strain>
    </source>
</reference>
<dbReference type="STRING" id="105984.A0A427XVB4"/>
<dbReference type="SUPFAM" id="SSF52833">
    <property type="entry name" value="Thioredoxin-like"/>
    <property type="match status" value="1"/>
</dbReference>
<dbReference type="InterPro" id="IPR004045">
    <property type="entry name" value="Glutathione_S-Trfase_N"/>
</dbReference>
<dbReference type="OrthoDB" id="412788at2759"/>
<dbReference type="CDD" id="cd00570">
    <property type="entry name" value="GST_N_family"/>
    <property type="match status" value="1"/>
</dbReference>
<comment type="caution">
    <text evidence="2">The sequence shown here is derived from an EMBL/GenBank/DDBJ whole genome shotgun (WGS) entry which is preliminary data.</text>
</comment>
<evidence type="ECO:0000313" key="2">
    <source>
        <dbReference type="EMBL" id="RSH82773.1"/>
    </source>
</evidence>
<dbReference type="Proteomes" id="UP000279236">
    <property type="component" value="Unassembled WGS sequence"/>
</dbReference>
<accession>A0A427XVB4</accession>
<dbReference type="EMBL" id="RSCE01000005">
    <property type="protein sequence ID" value="RSH82773.1"/>
    <property type="molecule type" value="Genomic_DNA"/>
</dbReference>
<dbReference type="AlphaFoldDB" id="A0A427XVB4"/>
<evidence type="ECO:0000259" key="1">
    <source>
        <dbReference type="Pfam" id="PF13417"/>
    </source>
</evidence>
<dbReference type="InterPro" id="IPR036249">
    <property type="entry name" value="Thioredoxin-like_sf"/>
</dbReference>
<keyword evidence="3" id="KW-1185">Reference proteome</keyword>
<protein>
    <recommendedName>
        <fullName evidence="1">GST N-terminal domain-containing protein</fullName>
    </recommendedName>
</protein>
<dbReference type="Pfam" id="PF13417">
    <property type="entry name" value="GST_N_3"/>
    <property type="match status" value="1"/>
</dbReference>
<gene>
    <name evidence="2" type="ORF">EHS24_007768</name>
</gene>
<feature type="domain" description="GST N-terminal" evidence="1">
    <location>
        <begin position="6"/>
        <end position="87"/>
    </location>
</feature>